<proteinExistence type="predicted"/>
<protein>
    <recommendedName>
        <fullName evidence="5">Glycoside hydrolase</fullName>
    </recommendedName>
</protein>
<dbReference type="Proteomes" id="UP001632037">
    <property type="component" value="Unassembled WGS sequence"/>
</dbReference>
<evidence type="ECO:0000256" key="2">
    <source>
        <dbReference type="SAM" id="SignalP"/>
    </source>
</evidence>
<dbReference type="InterPro" id="IPR016288">
    <property type="entry name" value="Beta_cellobiohydrolase"/>
</dbReference>
<evidence type="ECO:0000313" key="4">
    <source>
        <dbReference type="Proteomes" id="UP001632037"/>
    </source>
</evidence>
<organism evidence="3 4">
    <name type="scientific">Phytophthora oleae</name>
    <dbReference type="NCBI Taxonomy" id="2107226"/>
    <lineage>
        <taxon>Eukaryota</taxon>
        <taxon>Sar</taxon>
        <taxon>Stramenopiles</taxon>
        <taxon>Oomycota</taxon>
        <taxon>Peronosporomycetes</taxon>
        <taxon>Peronosporales</taxon>
        <taxon>Peronosporaceae</taxon>
        <taxon>Phytophthora</taxon>
    </lineage>
</organism>
<dbReference type="PANTHER" id="PTHR34876:SF4">
    <property type="entry name" value="1,4-BETA-D-GLUCAN CELLOBIOHYDROLASE C-RELATED"/>
    <property type="match status" value="1"/>
</dbReference>
<feature type="compositionally biased region" description="Polar residues" evidence="1">
    <location>
        <begin position="341"/>
        <end position="376"/>
    </location>
</feature>
<accession>A0ABD3F7G7</accession>
<name>A0ABD3F7G7_9STRA</name>
<reference evidence="3 4" key="1">
    <citation type="submission" date="2024-09" db="EMBL/GenBank/DDBJ databases">
        <title>Genome sequencing and assembly of Phytophthora oleae, isolate VK10A, causative agent of rot of olive drupes.</title>
        <authorList>
            <person name="Conti Taguali S."/>
            <person name="Riolo M."/>
            <person name="La Spada F."/>
            <person name="Cacciola S.O."/>
            <person name="Dionisio G."/>
        </authorList>
    </citation>
    <scope>NUCLEOTIDE SEQUENCE [LARGE SCALE GENOMIC DNA]</scope>
    <source>
        <strain evidence="3 4">VK10A</strain>
    </source>
</reference>
<feature type="compositionally biased region" description="Basic residues" evidence="1">
    <location>
        <begin position="459"/>
        <end position="471"/>
    </location>
</feature>
<keyword evidence="2" id="KW-0732">Signal</keyword>
<dbReference type="InterPro" id="IPR036434">
    <property type="entry name" value="Beta_cellobiohydrolase_sf"/>
</dbReference>
<sequence>MLHSRLVATAVTCMALALSSSITSAEDLCSITPSSYTGAKADHPELTTAIETLENYAIASWFTDRQTTQEHSDMMSGLLSQCSEETRLSIVVYGIPNKDCAAGLSSGGSVTSTDDYKAFLKDLTDAVGDRKVLYVVEPDALGLLTQDGGCGASAGYLDNLKVAVAALSANPNAELYLDIGYWMLAYGDSAGKVATAMKDIGTSGRVKGVTINTSNYRSNDECATYCTNFQSAMGSTDMRCIVDTSRNYNGSPTSDWCNVPTAGIGKPPTSETSVSNIDYFMWIKPPGESDGECATGGTSAGSFYLEGFKLLWDQGYFVNEQGKPKIGDSSSTDTQSPTTSAPNSSTGSVNQDQATSTPTIAPVAGSSSLSQEQTVGTVAPADATLTEAPTSTPTAIPYTPAPETTIPSTTVPATETTALYTSSPTTTPPVTGAPSTTAPIEEAGTTTEQTGTIQSRSACKAKKSRKRLRSL</sequence>
<dbReference type="PRINTS" id="PR00733">
    <property type="entry name" value="GLHYDRLASE6"/>
</dbReference>
<evidence type="ECO:0000313" key="3">
    <source>
        <dbReference type="EMBL" id="KAL3662296.1"/>
    </source>
</evidence>
<feature type="compositionally biased region" description="Low complexity" evidence="1">
    <location>
        <begin position="328"/>
        <end position="340"/>
    </location>
</feature>
<feature type="region of interest" description="Disordered" evidence="1">
    <location>
        <begin position="322"/>
        <end position="471"/>
    </location>
</feature>
<dbReference type="EMBL" id="JBIMZQ010000032">
    <property type="protein sequence ID" value="KAL3662296.1"/>
    <property type="molecule type" value="Genomic_DNA"/>
</dbReference>
<dbReference type="Pfam" id="PF01341">
    <property type="entry name" value="Glyco_hydro_6"/>
    <property type="match status" value="1"/>
</dbReference>
<keyword evidence="4" id="KW-1185">Reference proteome</keyword>
<comment type="caution">
    <text evidence="3">The sequence shown here is derived from an EMBL/GenBank/DDBJ whole genome shotgun (WGS) entry which is preliminary data.</text>
</comment>
<feature type="signal peptide" evidence="2">
    <location>
        <begin position="1"/>
        <end position="25"/>
    </location>
</feature>
<dbReference type="PANTHER" id="PTHR34876">
    <property type="match status" value="1"/>
</dbReference>
<evidence type="ECO:0000256" key="1">
    <source>
        <dbReference type="SAM" id="MobiDB-lite"/>
    </source>
</evidence>
<dbReference type="SUPFAM" id="SSF51989">
    <property type="entry name" value="Glycosyl hydrolases family 6, cellulases"/>
    <property type="match status" value="1"/>
</dbReference>
<dbReference type="Gene3D" id="3.20.20.40">
    <property type="entry name" value="1, 4-beta cellobiohydrolase"/>
    <property type="match status" value="1"/>
</dbReference>
<dbReference type="FunFam" id="3.20.20.40:FF:000003">
    <property type="entry name" value="Glucanase"/>
    <property type="match status" value="1"/>
</dbReference>
<gene>
    <name evidence="3" type="ORF">V7S43_012623</name>
</gene>
<evidence type="ECO:0008006" key="5">
    <source>
        <dbReference type="Google" id="ProtNLM"/>
    </source>
</evidence>
<feature type="chain" id="PRO_5044869780" description="Glycoside hydrolase" evidence="2">
    <location>
        <begin position="26"/>
        <end position="471"/>
    </location>
</feature>
<dbReference type="AlphaFoldDB" id="A0ABD3F7G7"/>
<feature type="compositionally biased region" description="Low complexity" evidence="1">
    <location>
        <begin position="414"/>
        <end position="458"/>
    </location>
</feature>